<evidence type="ECO:0000313" key="4">
    <source>
        <dbReference type="EMBL" id="JAV91347.1"/>
    </source>
</evidence>
<feature type="compositionally biased region" description="Basic and acidic residues" evidence="2">
    <location>
        <begin position="578"/>
        <end position="594"/>
    </location>
</feature>
<organism evidence="4">
    <name type="scientific">Photinus pyralis</name>
    <name type="common">Common eastern firefly</name>
    <name type="synonym">Lampyris pyralis</name>
    <dbReference type="NCBI Taxonomy" id="7054"/>
    <lineage>
        <taxon>Eukaryota</taxon>
        <taxon>Metazoa</taxon>
        <taxon>Ecdysozoa</taxon>
        <taxon>Arthropoda</taxon>
        <taxon>Hexapoda</taxon>
        <taxon>Insecta</taxon>
        <taxon>Pterygota</taxon>
        <taxon>Neoptera</taxon>
        <taxon>Endopterygota</taxon>
        <taxon>Coleoptera</taxon>
        <taxon>Polyphaga</taxon>
        <taxon>Elateriformia</taxon>
        <taxon>Elateroidea</taxon>
        <taxon>Lampyridae</taxon>
        <taxon>Lampyrinae</taxon>
        <taxon>Photinus</taxon>
    </lineage>
</organism>
<gene>
    <name evidence="5" type="ORF">PPYR_05503</name>
</gene>
<evidence type="ECO:0000259" key="3">
    <source>
        <dbReference type="PROSITE" id="PS50238"/>
    </source>
</evidence>
<dbReference type="PANTHER" id="PTHR14963">
    <property type="entry name" value="RHO GTPASE ACTIVATING PROTEIN 18,19-RELATED"/>
    <property type="match status" value="1"/>
</dbReference>
<feature type="compositionally biased region" description="Low complexity" evidence="2">
    <location>
        <begin position="123"/>
        <end position="134"/>
    </location>
</feature>
<keyword evidence="6" id="KW-1185">Reference proteome</keyword>
<dbReference type="Pfam" id="PF00620">
    <property type="entry name" value="RhoGAP"/>
    <property type="match status" value="1"/>
</dbReference>
<feature type="compositionally biased region" description="Polar residues" evidence="2">
    <location>
        <begin position="606"/>
        <end position="616"/>
    </location>
</feature>
<feature type="compositionally biased region" description="Basic residues" evidence="2">
    <location>
        <begin position="595"/>
        <end position="605"/>
    </location>
</feature>
<dbReference type="PANTHER" id="PTHR14963:SF1">
    <property type="entry name" value="RHO GTPASE-ACTIVATING PROTEIN CONUNDRUM"/>
    <property type="match status" value="1"/>
</dbReference>
<dbReference type="InterPro" id="IPR008936">
    <property type="entry name" value="Rho_GTPase_activation_prot"/>
</dbReference>
<dbReference type="PROSITE" id="PS50238">
    <property type="entry name" value="RHOGAP"/>
    <property type="match status" value="1"/>
</dbReference>
<evidence type="ECO:0000256" key="2">
    <source>
        <dbReference type="SAM" id="MobiDB-lite"/>
    </source>
</evidence>
<dbReference type="GO" id="GO:0005096">
    <property type="term" value="F:GTPase activator activity"/>
    <property type="evidence" value="ECO:0007669"/>
    <property type="project" value="UniProtKB-KW"/>
</dbReference>
<evidence type="ECO:0000313" key="6">
    <source>
        <dbReference type="Proteomes" id="UP000327044"/>
    </source>
</evidence>
<dbReference type="EMBL" id="VVIM01000003">
    <property type="protein sequence ID" value="KAB0801149.1"/>
    <property type="molecule type" value="Genomic_DNA"/>
</dbReference>
<keyword evidence="1" id="KW-0343">GTPase activation</keyword>
<dbReference type="FunCoup" id="A0A1Y1N6X1">
    <property type="interactions" value="154"/>
</dbReference>
<dbReference type="AlphaFoldDB" id="A0A1Y1N6X1"/>
<dbReference type="SUPFAM" id="SSF48350">
    <property type="entry name" value="GTPase activation domain, GAP"/>
    <property type="match status" value="1"/>
</dbReference>
<reference evidence="4" key="1">
    <citation type="journal article" date="2016" name="Sci. Rep.">
        <title>Molecular characterization of firefly nuptial gifts: a multi-omics approach sheds light on postcopulatory sexual selection.</title>
        <authorList>
            <person name="Al-Wathiqui N."/>
            <person name="Fallon T.R."/>
            <person name="South A."/>
            <person name="Weng J.K."/>
            <person name="Lewis S.M."/>
        </authorList>
    </citation>
    <scope>NUCLEOTIDE SEQUENCE</scope>
</reference>
<dbReference type="GO" id="GO:0007165">
    <property type="term" value="P:signal transduction"/>
    <property type="evidence" value="ECO:0007669"/>
    <property type="project" value="InterPro"/>
</dbReference>
<dbReference type="Proteomes" id="UP000327044">
    <property type="component" value="Unassembled WGS sequence"/>
</dbReference>
<dbReference type="EMBL" id="GEZM01016183">
    <property type="protein sequence ID" value="JAV91347.1"/>
    <property type="molecule type" value="Transcribed_RNA"/>
</dbReference>
<feature type="domain" description="Rho-GAP" evidence="3">
    <location>
        <begin position="352"/>
        <end position="568"/>
    </location>
</feature>
<evidence type="ECO:0000256" key="1">
    <source>
        <dbReference type="ARBA" id="ARBA00022468"/>
    </source>
</evidence>
<name>A0A1Y1N6X1_PHOPY</name>
<reference evidence="5 6" key="2">
    <citation type="journal article" date="2018" name="Elife">
        <title>Firefly genomes illuminate parallel origins of bioluminescence in beetles.</title>
        <authorList>
            <person name="Fallon T.R."/>
            <person name="Lower S.E."/>
            <person name="Chang C.H."/>
            <person name="Bessho-Uehara M."/>
            <person name="Martin G.J."/>
            <person name="Bewick A.J."/>
            <person name="Behringer M."/>
            <person name="Debat H.J."/>
            <person name="Wong I."/>
            <person name="Day J.C."/>
            <person name="Suvorov A."/>
            <person name="Silva C.J."/>
            <person name="Stanger-Hall K.F."/>
            <person name="Hall D.W."/>
            <person name="Schmitz R.J."/>
            <person name="Nelson D.R."/>
            <person name="Lewis S.M."/>
            <person name="Shigenobu S."/>
            <person name="Bybee S.M."/>
            <person name="Larracuente A.M."/>
            <person name="Oba Y."/>
            <person name="Weng J.K."/>
        </authorList>
    </citation>
    <scope>NUCLEOTIDE SEQUENCE [LARGE SCALE GENOMIC DNA]</scope>
    <source>
        <strain evidence="5">1611_PpyrPB1</strain>
        <tissue evidence="5">Whole body</tissue>
    </source>
</reference>
<feature type="region of interest" description="Disordered" evidence="2">
    <location>
        <begin position="578"/>
        <end position="627"/>
    </location>
</feature>
<proteinExistence type="predicted"/>
<dbReference type="GO" id="GO:0030833">
    <property type="term" value="P:regulation of actin filament polymerization"/>
    <property type="evidence" value="ECO:0007669"/>
    <property type="project" value="TreeGrafter"/>
</dbReference>
<dbReference type="Gene3D" id="1.10.555.10">
    <property type="entry name" value="Rho GTPase activation protein"/>
    <property type="match status" value="1"/>
</dbReference>
<dbReference type="InterPro" id="IPR000198">
    <property type="entry name" value="RhoGAP_dom"/>
</dbReference>
<sequence length="627" mass="71815">MESSTEVVGLGSDAIRFYYSEVKNVHQEFEFEDEEHLVLDEAEQATDFLHKADLSSLSKIYQEGKEITDVLVNNTIKQRNLTEKQAQTIKSRVRTLNKTLHSRQPRRKQRQDVRDVAWSNVETSSTGTRSRSATPDSLDSVGAINEDLTSDEDQPLSLPSYPLDLNNMALKGKLKWTTSEPLHNKFSRQDRGDVAHLGSENVILKGYQPIKEHGTIRERSGSDPSTDTINTIDILHPDVFRKDSITLSNKLSRSHNSLLIPTSDDEKAYKRNKDRISFEGILKQNENIHLHQSSLDFDKSAKICIDDLSDSQYQHLTPLLWVEVTSIFDHYKIPIVKRKANIKSRRGNVFGVNLSSLIMRDMPRPNDTSMVPQIFQSILFQLNTRCLQEDGILRIASHQQKLNYLTNEIEGKFYNNRKHVEHILNEATVHDLTGILKKLLRDLPDTVFTMELFDMFYKCSLIPAREEQKKALNLLVLLLPVEHRNTLRLLLQFCINVISHEADNRMNLHNVAMITAPSFFSPRLLLPKENGKLNLKSLSKEELVKQINGAAVSCSIVEQMLKAGDNLWMVPADLAEQAKESQKRAQDRKDPGKEKRLRYGKKKLQRSSTQYDSSMVSPRIKKSDFYI</sequence>
<reference evidence="5" key="3">
    <citation type="submission" date="2019-08" db="EMBL/GenBank/DDBJ databases">
        <authorList>
            <consortium name="Photinus pyralis genome working group"/>
            <person name="Fallon T.R."/>
            <person name="Sander Lower S.E."/>
            <person name="Weng J.-K."/>
        </authorList>
    </citation>
    <scope>NUCLEOTIDE SEQUENCE</scope>
    <source>
        <strain evidence="5">1611_PpyrPB1</strain>
        <tissue evidence="5">Whole body</tissue>
    </source>
</reference>
<protein>
    <recommendedName>
        <fullName evidence="3">Rho-GAP domain-containing protein</fullName>
    </recommendedName>
</protein>
<dbReference type="GO" id="GO:0005737">
    <property type="term" value="C:cytoplasm"/>
    <property type="evidence" value="ECO:0007669"/>
    <property type="project" value="TreeGrafter"/>
</dbReference>
<dbReference type="SMART" id="SM00324">
    <property type="entry name" value="RhoGAP"/>
    <property type="match status" value="1"/>
</dbReference>
<evidence type="ECO:0000313" key="5">
    <source>
        <dbReference type="EMBL" id="KAB0801149.1"/>
    </source>
</evidence>
<dbReference type="OrthoDB" id="27680at2759"/>
<dbReference type="GO" id="GO:0051056">
    <property type="term" value="P:regulation of small GTPase mediated signal transduction"/>
    <property type="evidence" value="ECO:0007669"/>
    <property type="project" value="TreeGrafter"/>
</dbReference>
<accession>A0A1Y1N6X1</accession>
<dbReference type="InParanoid" id="A0A1Y1N6X1"/>
<feature type="compositionally biased region" description="Basic residues" evidence="2">
    <location>
        <begin position="98"/>
        <end position="109"/>
    </location>
</feature>
<feature type="region of interest" description="Disordered" evidence="2">
    <location>
        <begin position="98"/>
        <end position="156"/>
    </location>
</feature>